<dbReference type="FunFam" id="3.80.10.10:FF:000024">
    <property type="entry name" value="Somatic embryogenesis receptor kinase 1"/>
    <property type="match status" value="1"/>
</dbReference>
<dbReference type="InterPro" id="IPR032675">
    <property type="entry name" value="LRR_dom_sf"/>
</dbReference>
<evidence type="ECO:0000256" key="6">
    <source>
        <dbReference type="ARBA" id="ARBA00023136"/>
    </source>
</evidence>
<keyword evidence="4" id="KW-0677">Repeat</keyword>
<evidence type="ECO:0000313" key="9">
    <source>
        <dbReference type="EMBL" id="KAK1699414.1"/>
    </source>
</evidence>
<evidence type="ECO:0000256" key="3">
    <source>
        <dbReference type="ARBA" id="ARBA00022729"/>
    </source>
</evidence>
<dbReference type="InterPro" id="IPR001611">
    <property type="entry name" value="Leu-rich_rpt"/>
</dbReference>
<dbReference type="EMBL" id="JAUUTY010000001">
    <property type="protein sequence ID" value="KAK1699414.1"/>
    <property type="molecule type" value="Genomic_DNA"/>
</dbReference>
<dbReference type="SMART" id="SM00369">
    <property type="entry name" value="LRR_TYP"/>
    <property type="match status" value="2"/>
</dbReference>
<dbReference type="SUPFAM" id="SSF52058">
    <property type="entry name" value="L domain-like"/>
    <property type="match status" value="1"/>
</dbReference>
<evidence type="ECO:0000256" key="5">
    <source>
        <dbReference type="ARBA" id="ARBA00022989"/>
    </source>
</evidence>
<feature type="signal peptide" evidence="7">
    <location>
        <begin position="1"/>
        <end position="30"/>
    </location>
</feature>
<dbReference type="PANTHER" id="PTHR47988">
    <property type="entry name" value="SOMATIC EMBRYOGENESIS RECEPTOR KINASE 1"/>
    <property type="match status" value="1"/>
</dbReference>
<dbReference type="Gene3D" id="3.80.10.10">
    <property type="entry name" value="Ribonuclease Inhibitor"/>
    <property type="match status" value="1"/>
</dbReference>
<protein>
    <recommendedName>
        <fullName evidence="8">Leucine-rich repeat-containing N-terminal plant-type domain-containing protein</fullName>
    </recommendedName>
</protein>
<feature type="chain" id="PRO_5041957160" description="Leucine-rich repeat-containing N-terminal plant-type domain-containing protein" evidence="7">
    <location>
        <begin position="31"/>
        <end position="221"/>
    </location>
</feature>
<evidence type="ECO:0000256" key="2">
    <source>
        <dbReference type="ARBA" id="ARBA00022692"/>
    </source>
</evidence>
<keyword evidence="2" id="KW-0812">Transmembrane</keyword>
<proteinExistence type="predicted"/>
<keyword evidence="3 7" id="KW-0732">Signal</keyword>
<keyword evidence="6" id="KW-0472">Membrane</keyword>
<evidence type="ECO:0000259" key="8">
    <source>
        <dbReference type="Pfam" id="PF08263"/>
    </source>
</evidence>
<keyword evidence="5" id="KW-1133">Transmembrane helix</keyword>
<accession>A0AAD8U7T4</accession>
<dbReference type="Pfam" id="PF13855">
    <property type="entry name" value="LRR_8"/>
    <property type="match status" value="1"/>
</dbReference>
<evidence type="ECO:0000256" key="4">
    <source>
        <dbReference type="ARBA" id="ARBA00022737"/>
    </source>
</evidence>
<dbReference type="InterPro" id="IPR013210">
    <property type="entry name" value="LRR_N_plant-typ"/>
</dbReference>
<evidence type="ECO:0000256" key="1">
    <source>
        <dbReference type="ARBA" id="ARBA00022614"/>
    </source>
</evidence>
<feature type="domain" description="Leucine-rich repeat-containing N-terminal plant-type" evidence="8">
    <location>
        <begin position="31"/>
        <end position="70"/>
    </location>
</feature>
<sequence>MASITLRSTSTTAIAILLLASVALPGPVVANKDHDALTALKNGLQDPTGELNNWNPYSTDPCTWTHVECDNITKRVIRLDLGFRKLSGHLAPELGNLDQLEYMEIHQNNIQGTIPAELGNLKNLISLTLYNNNLSGHIPPSLGELQALKYLRLEHNNLSGPIPRELVGLSNLMILDLSNNDLCGTIPRSGAFQNIPLTSFANNPRLKDPELPGAGNNDNNC</sequence>
<dbReference type="Proteomes" id="UP001231189">
    <property type="component" value="Unassembled WGS sequence"/>
</dbReference>
<dbReference type="InterPro" id="IPR003591">
    <property type="entry name" value="Leu-rich_rpt_typical-subtyp"/>
</dbReference>
<dbReference type="Pfam" id="PF00560">
    <property type="entry name" value="LRR_1"/>
    <property type="match status" value="1"/>
</dbReference>
<organism evidence="9 10">
    <name type="scientific">Lolium multiflorum</name>
    <name type="common">Italian ryegrass</name>
    <name type="synonym">Lolium perenne subsp. multiflorum</name>
    <dbReference type="NCBI Taxonomy" id="4521"/>
    <lineage>
        <taxon>Eukaryota</taxon>
        <taxon>Viridiplantae</taxon>
        <taxon>Streptophyta</taxon>
        <taxon>Embryophyta</taxon>
        <taxon>Tracheophyta</taxon>
        <taxon>Spermatophyta</taxon>
        <taxon>Magnoliopsida</taxon>
        <taxon>Liliopsida</taxon>
        <taxon>Poales</taxon>
        <taxon>Poaceae</taxon>
        <taxon>BOP clade</taxon>
        <taxon>Pooideae</taxon>
        <taxon>Poodae</taxon>
        <taxon>Poeae</taxon>
        <taxon>Poeae Chloroplast Group 2 (Poeae type)</taxon>
        <taxon>Loliodinae</taxon>
        <taxon>Loliinae</taxon>
        <taxon>Lolium</taxon>
    </lineage>
</organism>
<evidence type="ECO:0000313" key="10">
    <source>
        <dbReference type="Proteomes" id="UP001231189"/>
    </source>
</evidence>
<reference evidence="9" key="1">
    <citation type="submission" date="2023-07" db="EMBL/GenBank/DDBJ databases">
        <title>A chromosome-level genome assembly of Lolium multiflorum.</title>
        <authorList>
            <person name="Chen Y."/>
            <person name="Copetti D."/>
            <person name="Kolliker R."/>
            <person name="Studer B."/>
        </authorList>
    </citation>
    <scope>NUCLEOTIDE SEQUENCE</scope>
    <source>
        <strain evidence="9">02402/16</strain>
        <tissue evidence="9">Leaf</tissue>
    </source>
</reference>
<gene>
    <name evidence="9" type="ORF">QYE76_016111</name>
</gene>
<keyword evidence="10" id="KW-1185">Reference proteome</keyword>
<dbReference type="Pfam" id="PF08263">
    <property type="entry name" value="LRRNT_2"/>
    <property type="match status" value="1"/>
</dbReference>
<comment type="caution">
    <text evidence="9">The sequence shown here is derived from an EMBL/GenBank/DDBJ whole genome shotgun (WGS) entry which is preliminary data.</text>
</comment>
<evidence type="ECO:0000256" key="7">
    <source>
        <dbReference type="SAM" id="SignalP"/>
    </source>
</evidence>
<name>A0AAD8U7T4_LOLMU</name>
<dbReference type="AlphaFoldDB" id="A0AAD8U7T4"/>
<keyword evidence="1" id="KW-0433">Leucine-rich repeat</keyword>